<dbReference type="Proteomes" id="UP001165083">
    <property type="component" value="Unassembled WGS sequence"/>
</dbReference>
<dbReference type="AlphaFoldDB" id="A0A9W6TER3"/>
<dbReference type="EMBL" id="BSXW01000160">
    <property type="protein sequence ID" value="GMF13537.1"/>
    <property type="molecule type" value="Genomic_DNA"/>
</dbReference>
<comment type="caution">
    <text evidence="3">The sequence shown here is derived from an EMBL/GenBank/DDBJ whole genome shotgun (WGS) entry which is preliminary data.</text>
</comment>
<proteinExistence type="predicted"/>
<name>A0A9W6TER3_9STRA</name>
<evidence type="ECO:0000256" key="2">
    <source>
        <dbReference type="SAM" id="MobiDB-lite"/>
    </source>
</evidence>
<gene>
    <name evidence="3" type="ORF">Plil01_000400200</name>
</gene>
<keyword evidence="1" id="KW-0175">Coiled coil</keyword>
<accession>A0A9W6TER3</accession>
<sequence length="288" mass="31419">MVKPLNKEWELFGPKYRVVGAKGEKVDCKACQKQVSAAVNRLQSHMRVCTARSSLATALLNSSGSAQVENASSTGFSNVVPGSSEHVVDTSMFAREQVATNSSNSSESNAPPSKRQRLSPVRSRDRPRQNATPDNVGSVDEFWFNSVFAGSGTAVPGAASSLSKRRIEIEEKRLQLEIKREKRAERREQLDLQILAAQARKETLLAEKAGYEAKVLLALSRKQLRDQGVSEHEIDRILPILSPELIPSRNIAREVDVGADTTRNVGVESIAESNENGDPDARALASAE</sequence>
<reference evidence="3" key="1">
    <citation type="submission" date="2023-04" db="EMBL/GenBank/DDBJ databases">
        <title>Phytophthora lilii NBRC 32176.</title>
        <authorList>
            <person name="Ichikawa N."/>
            <person name="Sato H."/>
            <person name="Tonouchi N."/>
        </authorList>
    </citation>
    <scope>NUCLEOTIDE SEQUENCE</scope>
    <source>
        <strain evidence="3">NBRC 32176</strain>
    </source>
</reference>
<feature type="region of interest" description="Disordered" evidence="2">
    <location>
        <begin position="267"/>
        <end position="288"/>
    </location>
</feature>
<feature type="coiled-coil region" evidence="1">
    <location>
        <begin position="164"/>
        <end position="214"/>
    </location>
</feature>
<evidence type="ECO:0000313" key="3">
    <source>
        <dbReference type="EMBL" id="GMF13537.1"/>
    </source>
</evidence>
<evidence type="ECO:0000256" key="1">
    <source>
        <dbReference type="SAM" id="Coils"/>
    </source>
</evidence>
<feature type="region of interest" description="Disordered" evidence="2">
    <location>
        <begin position="98"/>
        <end position="135"/>
    </location>
</feature>
<evidence type="ECO:0000313" key="4">
    <source>
        <dbReference type="Proteomes" id="UP001165083"/>
    </source>
</evidence>
<protein>
    <submittedName>
        <fullName evidence="3">Unnamed protein product</fullName>
    </submittedName>
</protein>
<dbReference type="OrthoDB" id="116195at2759"/>
<keyword evidence="4" id="KW-1185">Reference proteome</keyword>
<organism evidence="3 4">
    <name type="scientific">Phytophthora lilii</name>
    <dbReference type="NCBI Taxonomy" id="2077276"/>
    <lineage>
        <taxon>Eukaryota</taxon>
        <taxon>Sar</taxon>
        <taxon>Stramenopiles</taxon>
        <taxon>Oomycota</taxon>
        <taxon>Peronosporomycetes</taxon>
        <taxon>Peronosporales</taxon>
        <taxon>Peronosporaceae</taxon>
        <taxon>Phytophthora</taxon>
    </lineage>
</organism>